<evidence type="ECO:0000313" key="1">
    <source>
        <dbReference type="EMBL" id="KKN65705.1"/>
    </source>
</evidence>
<gene>
    <name evidence="1" type="ORF">LCGC14_0478440</name>
</gene>
<protein>
    <submittedName>
        <fullName evidence="1">Uncharacterized protein</fullName>
    </submittedName>
</protein>
<comment type="caution">
    <text evidence="1">The sequence shown here is derived from an EMBL/GenBank/DDBJ whole genome shotgun (WGS) entry which is preliminary data.</text>
</comment>
<dbReference type="EMBL" id="LAZR01000517">
    <property type="protein sequence ID" value="KKN65705.1"/>
    <property type="molecule type" value="Genomic_DNA"/>
</dbReference>
<name>A0A0F9S9X1_9ZZZZ</name>
<reference evidence="1" key="1">
    <citation type="journal article" date="2015" name="Nature">
        <title>Complex archaea that bridge the gap between prokaryotes and eukaryotes.</title>
        <authorList>
            <person name="Spang A."/>
            <person name="Saw J.H."/>
            <person name="Jorgensen S.L."/>
            <person name="Zaremba-Niedzwiedzka K."/>
            <person name="Martijn J."/>
            <person name="Lind A.E."/>
            <person name="van Eijk R."/>
            <person name="Schleper C."/>
            <person name="Guy L."/>
            <person name="Ettema T.J."/>
        </authorList>
    </citation>
    <scope>NUCLEOTIDE SEQUENCE</scope>
</reference>
<sequence length="101" mass="11445">MIMTYIIGAILAVLFLIWAVIFRNASLADTANQQLKSSKPEYTIQHGPVKANLIPHSIWECHLDGRVFRAYSCIGPHRNKWTMKDGTAATEEEKQLFVDTI</sequence>
<organism evidence="1">
    <name type="scientific">marine sediment metagenome</name>
    <dbReference type="NCBI Taxonomy" id="412755"/>
    <lineage>
        <taxon>unclassified sequences</taxon>
        <taxon>metagenomes</taxon>
        <taxon>ecological metagenomes</taxon>
    </lineage>
</organism>
<dbReference type="AlphaFoldDB" id="A0A0F9S9X1"/>
<proteinExistence type="predicted"/>
<accession>A0A0F9S9X1</accession>